<dbReference type="Pfam" id="PF06779">
    <property type="entry name" value="MFS_4"/>
    <property type="match status" value="1"/>
</dbReference>
<dbReference type="SUPFAM" id="SSF103473">
    <property type="entry name" value="MFS general substrate transporter"/>
    <property type="match status" value="1"/>
</dbReference>
<organism evidence="2 3">
    <name type="scientific">Morganella morganii</name>
    <name type="common">Proteus morganii</name>
    <dbReference type="NCBI Taxonomy" id="582"/>
    <lineage>
        <taxon>Bacteria</taxon>
        <taxon>Pseudomonadati</taxon>
        <taxon>Pseudomonadota</taxon>
        <taxon>Gammaproteobacteria</taxon>
        <taxon>Enterobacterales</taxon>
        <taxon>Morganellaceae</taxon>
        <taxon>Morganella</taxon>
    </lineage>
</organism>
<keyword evidence="1" id="KW-1133">Transmembrane helix</keyword>
<feature type="transmembrane region" description="Helical" evidence="1">
    <location>
        <begin position="106"/>
        <end position="125"/>
    </location>
</feature>
<feature type="transmembrane region" description="Helical" evidence="1">
    <location>
        <begin position="364"/>
        <end position="381"/>
    </location>
</feature>
<sequence>MTTSHSACQTTALHIAVSGFLALVVAMGIGRFAFTPQVPLMIDEHQLDLTTAGIVAAWNYLGYLAGSFDAMRAKRGIELRLWTGLWGAVIITLLSAVISGAVLHSIARFFIGWASGWTLVLAAAWTNDALAKLNRPALSIAVYGGTGTGILLCGLAAIGIQSLSLTASQGWWIYGAAALVFSLYVSRYLPRPGELSSSNSPHSKPLMTPKIRRLLWSYALAGFGYILPATFLSQMAAARFPGSLFAQFVWPVFGIAAVAGIVAAIAARRFFTPQLRLAITLWAQAAGILAAEVMPGISGLAVSAFLVGGGLMAAVQLAFQCGRELAPEHGRYMAGLLTTWYAVGQLGGPLVSSVSAYFTGKLEPALWVAFAALIIGGLLVFRDRSDIKESLSQ</sequence>
<proteinExistence type="predicted"/>
<feature type="transmembrane region" description="Helical" evidence="1">
    <location>
        <begin position="12"/>
        <end position="34"/>
    </location>
</feature>
<feature type="transmembrane region" description="Helical" evidence="1">
    <location>
        <begin position="171"/>
        <end position="189"/>
    </location>
</feature>
<feature type="transmembrane region" description="Helical" evidence="1">
    <location>
        <begin position="248"/>
        <end position="267"/>
    </location>
</feature>
<dbReference type="Gene3D" id="1.20.1250.20">
    <property type="entry name" value="MFS general substrate transporter like domains"/>
    <property type="match status" value="1"/>
</dbReference>
<reference evidence="2" key="1">
    <citation type="submission" date="2017-12" db="EMBL/GenBank/DDBJ databases">
        <title>Genome sequencing and analysis.</title>
        <authorList>
            <person name="Huang Y.-T."/>
        </authorList>
    </citation>
    <scope>NUCLEOTIDE SEQUENCE</scope>
    <source>
        <strain evidence="2">VGH116</strain>
    </source>
</reference>
<dbReference type="GO" id="GO:0005886">
    <property type="term" value="C:plasma membrane"/>
    <property type="evidence" value="ECO:0007669"/>
    <property type="project" value="TreeGrafter"/>
</dbReference>
<comment type="caution">
    <text evidence="2">The sequence shown here is derived from an EMBL/GenBank/DDBJ whole genome shotgun (WGS) entry which is preliminary data.</text>
</comment>
<keyword evidence="1" id="KW-0812">Transmembrane</keyword>
<feature type="transmembrane region" description="Helical" evidence="1">
    <location>
        <begin position="274"/>
        <end position="291"/>
    </location>
</feature>
<dbReference type="PANTHER" id="PTHR23537:SF1">
    <property type="entry name" value="SUGAR TRANSPORTER"/>
    <property type="match status" value="1"/>
</dbReference>
<dbReference type="InterPro" id="IPR010645">
    <property type="entry name" value="MFS_4"/>
</dbReference>
<feature type="transmembrane region" description="Helical" evidence="1">
    <location>
        <begin position="49"/>
        <end position="67"/>
    </location>
</feature>
<dbReference type="EMBL" id="PKLF01000003">
    <property type="protein sequence ID" value="MBE8611550.1"/>
    <property type="molecule type" value="Genomic_DNA"/>
</dbReference>
<dbReference type="PANTHER" id="PTHR23537">
    <property type="match status" value="1"/>
</dbReference>
<gene>
    <name evidence="2" type="ORF">CYG68_03855</name>
</gene>
<keyword evidence="1" id="KW-0472">Membrane</keyword>
<protein>
    <submittedName>
        <fullName evidence="2">MFS transporter</fullName>
    </submittedName>
</protein>
<feature type="transmembrane region" description="Helical" evidence="1">
    <location>
        <begin position="340"/>
        <end position="358"/>
    </location>
</feature>
<dbReference type="RefSeq" id="WP_193829502.1">
    <property type="nucleotide sequence ID" value="NZ_PKLF01000003.1"/>
</dbReference>
<feature type="transmembrane region" description="Helical" evidence="1">
    <location>
        <begin position="79"/>
        <end position="100"/>
    </location>
</feature>
<dbReference type="Proteomes" id="UP000650477">
    <property type="component" value="Unassembled WGS sequence"/>
</dbReference>
<feature type="transmembrane region" description="Helical" evidence="1">
    <location>
        <begin position="297"/>
        <end position="319"/>
    </location>
</feature>
<name>A0A8I0PUC7_MORMO</name>
<evidence type="ECO:0000313" key="3">
    <source>
        <dbReference type="Proteomes" id="UP000650477"/>
    </source>
</evidence>
<feature type="transmembrane region" description="Helical" evidence="1">
    <location>
        <begin position="214"/>
        <end position="236"/>
    </location>
</feature>
<dbReference type="AlphaFoldDB" id="A0A8I0PUC7"/>
<dbReference type="InterPro" id="IPR036259">
    <property type="entry name" value="MFS_trans_sf"/>
</dbReference>
<feature type="transmembrane region" description="Helical" evidence="1">
    <location>
        <begin position="137"/>
        <end position="159"/>
    </location>
</feature>
<evidence type="ECO:0000256" key="1">
    <source>
        <dbReference type="SAM" id="Phobius"/>
    </source>
</evidence>
<accession>A0A8I0PUC7</accession>
<evidence type="ECO:0000313" key="2">
    <source>
        <dbReference type="EMBL" id="MBE8611550.1"/>
    </source>
</evidence>